<accession>A0ABZ1DN71</accession>
<proteinExistence type="predicted"/>
<evidence type="ECO:0000259" key="1">
    <source>
        <dbReference type="Pfam" id="PF15977"/>
    </source>
</evidence>
<evidence type="ECO:0000313" key="3">
    <source>
        <dbReference type="Proteomes" id="UP001330482"/>
    </source>
</evidence>
<dbReference type="Proteomes" id="UP001330482">
    <property type="component" value="Chromosome"/>
</dbReference>
<sequence>MLLPSDAASEQESAFRFSIETKPIEAIIRIHNELISYGRPFILPANKKLLLSSSKDNFFIVLVEKGCFSFCHRRTNLHIGTSFAPAIFGLIDGYSYFHNVKGRPQHYIQAETLCTGWLVPVDIFLQKSDELNLWRDIAKILAQRLMIMCSRDTELTGNDIYCKIKTLLAEIWTYPEEIRKQITVASFIHHRTRASKSRILGILAELKKGDYIQIESGILMSLSKLPEAF</sequence>
<dbReference type="Pfam" id="PF15977">
    <property type="entry name" value="HTH_46"/>
    <property type="match status" value="1"/>
</dbReference>
<protein>
    <submittedName>
        <fullName evidence="2">Helix-turn-helix domain-containing protein</fullName>
    </submittedName>
</protein>
<evidence type="ECO:0000313" key="2">
    <source>
        <dbReference type="EMBL" id="WRW33138.1"/>
    </source>
</evidence>
<keyword evidence="3" id="KW-1185">Reference proteome</keyword>
<name>A0ABZ1DN71_9ENTR</name>
<organism evidence="2 3">
    <name type="scientific">Enterobacter wuhouensis</name>
    <dbReference type="NCBI Taxonomy" id="2529381"/>
    <lineage>
        <taxon>Bacteria</taxon>
        <taxon>Pseudomonadati</taxon>
        <taxon>Pseudomonadota</taxon>
        <taxon>Gammaproteobacteria</taxon>
        <taxon>Enterobacterales</taxon>
        <taxon>Enterobacteriaceae</taxon>
        <taxon>Enterobacter</taxon>
    </lineage>
</organism>
<gene>
    <name evidence="2" type="ORF">VPX56_08545</name>
</gene>
<dbReference type="InterPro" id="IPR041687">
    <property type="entry name" value="HTH_46"/>
</dbReference>
<reference evidence="2 3" key="1">
    <citation type="submission" date="2024-01" db="EMBL/GenBank/DDBJ databases">
        <title>AV1 has a protective and therapeutic effect against plant viruses.</title>
        <authorList>
            <person name="Wang F."/>
        </authorList>
    </citation>
    <scope>NUCLEOTIDE SEQUENCE [LARGE SCALE GENOMIC DNA]</scope>
    <source>
        <strain evidence="2 3">AV1</strain>
    </source>
</reference>
<dbReference type="EMBL" id="CP142124">
    <property type="protein sequence ID" value="WRW33138.1"/>
    <property type="molecule type" value="Genomic_DNA"/>
</dbReference>
<dbReference type="RefSeq" id="WP_242673424.1">
    <property type="nucleotide sequence ID" value="NZ_CP142124.1"/>
</dbReference>
<feature type="domain" description="IprA winged helix-turn-helix" evidence="1">
    <location>
        <begin position="161"/>
        <end position="226"/>
    </location>
</feature>